<protein>
    <submittedName>
        <fullName evidence="4">LytR family transcriptional regulator</fullName>
    </submittedName>
</protein>
<feature type="transmembrane region" description="Helical" evidence="2">
    <location>
        <begin position="12"/>
        <end position="32"/>
    </location>
</feature>
<dbReference type="RefSeq" id="WP_117400121.1">
    <property type="nucleotide sequence ID" value="NZ_QVNQ01000004.1"/>
</dbReference>
<comment type="similarity">
    <text evidence="1">Belongs to the LytR/CpsA/Psr (LCP) family.</text>
</comment>
<evidence type="ECO:0000313" key="4">
    <source>
        <dbReference type="EMBL" id="RFS84782.1"/>
    </source>
</evidence>
<comment type="caution">
    <text evidence="4">The sequence shown here is derived from an EMBL/GenBank/DDBJ whole genome shotgun (WGS) entry which is preliminary data.</text>
</comment>
<feature type="domain" description="Cell envelope-related transcriptional attenuator" evidence="3">
    <location>
        <begin position="80"/>
        <end position="223"/>
    </location>
</feature>
<dbReference type="InterPro" id="IPR050922">
    <property type="entry name" value="LytR/CpsA/Psr_CW_biosynth"/>
</dbReference>
<keyword evidence="2" id="KW-0472">Membrane</keyword>
<reference evidence="4 5" key="1">
    <citation type="submission" date="2018-08" db="EMBL/GenBank/DDBJ databases">
        <title>Actinomadura spongicola sp. nov., isolated from marine sponge Leucetta chagosensis.</title>
        <authorList>
            <person name="Li L."/>
            <person name="Lin H.W."/>
        </authorList>
    </citation>
    <scope>NUCLEOTIDE SEQUENCE [LARGE SCALE GENOMIC DNA]</scope>
    <source>
        <strain evidence="4 5">LHW52907</strain>
    </source>
</reference>
<organism evidence="4 5">
    <name type="scientific">Actinomadura spongiicola</name>
    <dbReference type="NCBI Taxonomy" id="2303421"/>
    <lineage>
        <taxon>Bacteria</taxon>
        <taxon>Bacillati</taxon>
        <taxon>Actinomycetota</taxon>
        <taxon>Actinomycetes</taxon>
        <taxon>Streptosporangiales</taxon>
        <taxon>Thermomonosporaceae</taxon>
        <taxon>Actinomadura</taxon>
    </lineage>
</organism>
<dbReference type="OrthoDB" id="3759589at2"/>
<keyword evidence="2" id="KW-1133">Transmembrane helix</keyword>
<evidence type="ECO:0000313" key="5">
    <source>
        <dbReference type="Proteomes" id="UP000262882"/>
    </source>
</evidence>
<evidence type="ECO:0000256" key="1">
    <source>
        <dbReference type="ARBA" id="ARBA00006068"/>
    </source>
</evidence>
<name>A0A372GHX2_9ACTN</name>
<dbReference type="Gene3D" id="3.40.630.190">
    <property type="entry name" value="LCP protein"/>
    <property type="match status" value="1"/>
</dbReference>
<accession>A0A372GHX2</accession>
<dbReference type="EMBL" id="QVNQ01000004">
    <property type="protein sequence ID" value="RFS84782.1"/>
    <property type="molecule type" value="Genomic_DNA"/>
</dbReference>
<gene>
    <name evidence="4" type="ORF">D0T12_14760</name>
</gene>
<dbReference type="PANTHER" id="PTHR33392">
    <property type="entry name" value="POLYISOPRENYL-TEICHOIC ACID--PEPTIDOGLYCAN TEICHOIC ACID TRANSFERASE TAGU"/>
    <property type="match status" value="1"/>
</dbReference>
<dbReference type="PANTHER" id="PTHR33392:SF6">
    <property type="entry name" value="POLYISOPRENYL-TEICHOIC ACID--PEPTIDOGLYCAN TEICHOIC ACID TRANSFERASE TAGU"/>
    <property type="match status" value="1"/>
</dbReference>
<evidence type="ECO:0000256" key="2">
    <source>
        <dbReference type="SAM" id="Phobius"/>
    </source>
</evidence>
<proteinExistence type="inferred from homology"/>
<evidence type="ECO:0000259" key="3">
    <source>
        <dbReference type="Pfam" id="PF03816"/>
    </source>
</evidence>
<dbReference type="InterPro" id="IPR004474">
    <property type="entry name" value="LytR_CpsA_psr"/>
</dbReference>
<dbReference type="NCBIfam" id="TIGR00350">
    <property type="entry name" value="lytR_cpsA_psr"/>
    <property type="match status" value="1"/>
</dbReference>
<sequence length="322" mass="35308">MLRIRNKRRVFVGCGALALGVLLLVGGGLYLLQRAYDGDVKRLAGALPTGAGRPSSSGRGENWLLIGSDRRKDQPSMGARADAIMLVHLSGRGDRVSVIGIPRDGWVPVPGHGTTKINAAFAYGGPPLLIRTVEQLTRVRVDHYAALDFNGFVEMTDALGGVDVTILEKTHDPKHDRTWQPGRQHLDGVEALDFVRQRWNLPNGDLDRIKRQQAFLHALADKALDTRNPIKIDRFVRAASRSVTVDETVSSGTLRGLAHRLLRTSLMEYLTAPVAGMAKRGDQSVVLLDDSGVRELFTAVRDDRVGEYMTRRGKANTVDAVH</sequence>
<dbReference type="Pfam" id="PF03816">
    <property type="entry name" value="LytR_cpsA_psr"/>
    <property type="match status" value="1"/>
</dbReference>
<keyword evidence="5" id="KW-1185">Reference proteome</keyword>
<keyword evidence="2" id="KW-0812">Transmembrane</keyword>
<dbReference type="AlphaFoldDB" id="A0A372GHX2"/>
<dbReference type="Proteomes" id="UP000262882">
    <property type="component" value="Unassembled WGS sequence"/>
</dbReference>